<protein>
    <submittedName>
        <fullName evidence="1">Uncharacterized protein</fullName>
    </submittedName>
</protein>
<sequence length="70" mass="8162">MEGLRRAPMDALKCHVPPFVGEGDAKAYLDWEMKVEQLDKELRKSEPWKCGEVLDEQNLTRMKQNNEDLT</sequence>
<dbReference type="EMBL" id="QJKJ01007517">
    <property type="protein sequence ID" value="RDX82887.1"/>
    <property type="molecule type" value="Genomic_DNA"/>
</dbReference>
<name>A0A371FX21_MUCPR</name>
<evidence type="ECO:0000313" key="1">
    <source>
        <dbReference type="EMBL" id="RDX82887.1"/>
    </source>
</evidence>
<keyword evidence="2" id="KW-1185">Reference proteome</keyword>
<evidence type="ECO:0000313" key="2">
    <source>
        <dbReference type="Proteomes" id="UP000257109"/>
    </source>
</evidence>
<dbReference type="Proteomes" id="UP000257109">
    <property type="component" value="Unassembled WGS sequence"/>
</dbReference>
<proteinExistence type="predicted"/>
<comment type="caution">
    <text evidence="1">The sequence shown here is derived from an EMBL/GenBank/DDBJ whole genome shotgun (WGS) entry which is preliminary data.</text>
</comment>
<accession>A0A371FX21</accession>
<dbReference type="OrthoDB" id="695705at2759"/>
<dbReference type="AlphaFoldDB" id="A0A371FX21"/>
<reference evidence="1" key="1">
    <citation type="submission" date="2018-05" db="EMBL/GenBank/DDBJ databases">
        <title>Draft genome of Mucuna pruriens seed.</title>
        <authorList>
            <person name="Nnadi N.E."/>
            <person name="Vos R."/>
            <person name="Hasami M.H."/>
            <person name="Devisetty U.K."/>
            <person name="Aguiy J.C."/>
        </authorList>
    </citation>
    <scope>NUCLEOTIDE SEQUENCE [LARGE SCALE GENOMIC DNA]</scope>
    <source>
        <strain evidence="1">JCA_2017</strain>
    </source>
</reference>
<organism evidence="1 2">
    <name type="scientific">Mucuna pruriens</name>
    <name type="common">Velvet bean</name>
    <name type="synonym">Dolichos pruriens</name>
    <dbReference type="NCBI Taxonomy" id="157652"/>
    <lineage>
        <taxon>Eukaryota</taxon>
        <taxon>Viridiplantae</taxon>
        <taxon>Streptophyta</taxon>
        <taxon>Embryophyta</taxon>
        <taxon>Tracheophyta</taxon>
        <taxon>Spermatophyta</taxon>
        <taxon>Magnoliopsida</taxon>
        <taxon>eudicotyledons</taxon>
        <taxon>Gunneridae</taxon>
        <taxon>Pentapetalae</taxon>
        <taxon>rosids</taxon>
        <taxon>fabids</taxon>
        <taxon>Fabales</taxon>
        <taxon>Fabaceae</taxon>
        <taxon>Papilionoideae</taxon>
        <taxon>50 kb inversion clade</taxon>
        <taxon>NPAAA clade</taxon>
        <taxon>indigoferoid/millettioid clade</taxon>
        <taxon>Phaseoleae</taxon>
        <taxon>Mucuna</taxon>
    </lineage>
</organism>
<feature type="non-terminal residue" evidence="1">
    <location>
        <position position="1"/>
    </location>
</feature>
<gene>
    <name evidence="1" type="ORF">CR513_36269</name>
</gene>